<proteinExistence type="predicted"/>
<protein>
    <submittedName>
        <fullName evidence="2">Uncharacterized protein</fullName>
    </submittedName>
</protein>
<organism evidence="2 3">
    <name type="scientific">Elysia marginata</name>
    <dbReference type="NCBI Taxonomy" id="1093978"/>
    <lineage>
        <taxon>Eukaryota</taxon>
        <taxon>Metazoa</taxon>
        <taxon>Spiralia</taxon>
        <taxon>Lophotrochozoa</taxon>
        <taxon>Mollusca</taxon>
        <taxon>Gastropoda</taxon>
        <taxon>Heterobranchia</taxon>
        <taxon>Euthyneura</taxon>
        <taxon>Panpulmonata</taxon>
        <taxon>Sacoglossa</taxon>
        <taxon>Placobranchoidea</taxon>
        <taxon>Plakobranchidae</taxon>
        <taxon>Elysia</taxon>
    </lineage>
</organism>
<gene>
    <name evidence="2" type="ORF">ElyMa_005236800</name>
</gene>
<name>A0AAV4JZY5_9GAST</name>
<evidence type="ECO:0000313" key="3">
    <source>
        <dbReference type="Proteomes" id="UP000762676"/>
    </source>
</evidence>
<feature type="region of interest" description="Disordered" evidence="1">
    <location>
        <begin position="1"/>
        <end position="54"/>
    </location>
</feature>
<reference evidence="2 3" key="1">
    <citation type="journal article" date="2021" name="Elife">
        <title>Chloroplast acquisition without the gene transfer in kleptoplastic sea slugs, Plakobranchus ocellatus.</title>
        <authorList>
            <person name="Maeda T."/>
            <person name="Takahashi S."/>
            <person name="Yoshida T."/>
            <person name="Shimamura S."/>
            <person name="Takaki Y."/>
            <person name="Nagai Y."/>
            <person name="Toyoda A."/>
            <person name="Suzuki Y."/>
            <person name="Arimoto A."/>
            <person name="Ishii H."/>
            <person name="Satoh N."/>
            <person name="Nishiyama T."/>
            <person name="Hasebe M."/>
            <person name="Maruyama T."/>
            <person name="Minagawa J."/>
            <person name="Obokata J."/>
            <person name="Shigenobu S."/>
        </authorList>
    </citation>
    <scope>NUCLEOTIDE SEQUENCE [LARGE SCALE GENOMIC DNA]</scope>
</reference>
<feature type="compositionally biased region" description="Basic and acidic residues" evidence="1">
    <location>
        <begin position="8"/>
        <end position="22"/>
    </location>
</feature>
<evidence type="ECO:0000256" key="1">
    <source>
        <dbReference type="SAM" id="MobiDB-lite"/>
    </source>
</evidence>
<dbReference type="AlphaFoldDB" id="A0AAV4JZY5"/>
<sequence length="107" mass="12042">MLRHQEKRCKDNKASTEEMQRKSERRRLPLAPDVWTLPETSRVTSPSPQPAPALHTHLTQGRRLARGGNDNIIGPDHNHISAALHSDQSYFSLALWLGQTRRATGGK</sequence>
<accession>A0AAV4JZY5</accession>
<dbReference type="Proteomes" id="UP000762676">
    <property type="component" value="Unassembled WGS sequence"/>
</dbReference>
<comment type="caution">
    <text evidence="2">The sequence shown here is derived from an EMBL/GenBank/DDBJ whole genome shotgun (WGS) entry which is preliminary data.</text>
</comment>
<evidence type="ECO:0000313" key="2">
    <source>
        <dbReference type="EMBL" id="GFS27082.1"/>
    </source>
</evidence>
<dbReference type="EMBL" id="BMAT01010451">
    <property type="protein sequence ID" value="GFS27082.1"/>
    <property type="molecule type" value="Genomic_DNA"/>
</dbReference>
<keyword evidence="3" id="KW-1185">Reference proteome</keyword>